<evidence type="ECO:0000313" key="2">
    <source>
        <dbReference type="EMBL" id="MCI00145.1"/>
    </source>
</evidence>
<accession>A0A392NNT4</accession>
<evidence type="ECO:0000313" key="3">
    <source>
        <dbReference type="Proteomes" id="UP000265520"/>
    </source>
</evidence>
<reference evidence="2 3" key="1">
    <citation type="journal article" date="2018" name="Front. Plant Sci.">
        <title>Red Clover (Trifolium pratense) and Zigzag Clover (T. medium) - A Picture of Genomic Similarities and Differences.</title>
        <authorList>
            <person name="Dluhosova J."/>
            <person name="Istvanek J."/>
            <person name="Nedelnik J."/>
            <person name="Repkova J."/>
        </authorList>
    </citation>
    <scope>NUCLEOTIDE SEQUENCE [LARGE SCALE GENOMIC DNA]</scope>
    <source>
        <strain evidence="3">cv. 10/8</strain>
        <tissue evidence="2">Leaf</tissue>
    </source>
</reference>
<keyword evidence="3" id="KW-1185">Reference proteome</keyword>
<evidence type="ECO:0000256" key="1">
    <source>
        <dbReference type="SAM" id="MobiDB-lite"/>
    </source>
</evidence>
<dbReference type="EMBL" id="LXQA010042347">
    <property type="protein sequence ID" value="MCI00145.1"/>
    <property type="molecule type" value="Genomic_DNA"/>
</dbReference>
<feature type="non-terminal residue" evidence="2">
    <location>
        <position position="39"/>
    </location>
</feature>
<organism evidence="2 3">
    <name type="scientific">Trifolium medium</name>
    <dbReference type="NCBI Taxonomy" id="97028"/>
    <lineage>
        <taxon>Eukaryota</taxon>
        <taxon>Viridiplantae</taxon>
        <taxon>Streptophyta</taxon>
        <taxon>Embryophyta</taxon>
        <taxon>Tracheophyta</taxon>
        <taxon>Spermatophyta</taxon>
        <taxon>Magnoliopsida</taxon>
        <taxon>eudicotyledons</taxon>
        <taxon>Gunneridae</taxon>
        <taxon>Pentapetalae</taxon>
        <taxon>rosids</taxon>
        <taxon>fabids</taxon>
        <taxon>Fabales</taxon>
        <taxon>Fabaceae</taxon>
        <taxon>Papilionoideae</taxon>
        <taxon>50 kb inversion clade</taxon>
        <taxon>NPAAA clade</taxon>
        <taxon>Hologalegina</taxon>
        <taxon>IRL clade</taxon>
        <taxon>Trifolieae</taxon>
        <taxon>Trifolium</taxon>
    </lineage>
</organism>
<comment type="caution">
    <text evidence="2">The sequence shown here is derived from an EMBL/GenBank/DDBJ whole genome shotgun (WGS) entry which is preliminary data.</text>
</comment>
<name>A0A392NNT4_9FABA</name>
<feature type="compositionally biased region" description="Basic residues" evidence="1">
    <location>
        <begin position="1"/>
        <end position="13"/>
    </location>
</feature>
<protein>
    <submittedName>
        <fullName evidence="2">Uncharacterized protein</fullName>
    </submittedName>
</protein>
<sequence length="39" mass="4475">MLGLKHPKKRVKRVKEEKRNHMKTDKAGVFTVGDKVLAT</sequence>
<proteinExistence type="predicted"/>
<feature type="region of interest" description="Disordered" evidence="1">
    <location>
        <begin position="1"/>
        <end position="27"/>
    </location>
</feature>
<dbReference type="Proteomes" id="UP000265520">
    <property type="component" value="Unassembled WGS sequence"/>
</dbReference>
<feature type="compositionally biased region" description="Basic and acidic residues" evidence="1">
    <location>
        <begin position="14"/>
        <end position="26"/>
    </location>
</feature>
<dbReference type="AlphaFoldDB" id="A0A392NNT4"/>